<sequence>MTTEAGSSEVASVPPVVEEKGRKSRKRDQSIDALASLENKLTRTEINVDEIKSSKKEEDKRGSLMFVEVKVNARNTNALVDSGATHSFIAEEEARKLGIHYTKELGRLKVVNSPSNPILGVSRGIPMKIAEWEGTIDLIVVPMDDYRMVLGMDFLDMVCPWSFERDNTLRITKGSTIHIIPLERRKTKARSLSTMKLCYDKNNIIKKNMKPKREVRISEARSKEQGSISYMKSYSRFYEDERRNRNQSTSRNKSTPCSKRYFGENEKTQSSPVTRSRHMYRRLDEDVKGLSGGGCHGPSFWKILQSSRELWNDQVYSRNLRRNQECSTRPWKLAIPSNSTQLADSATIILIEYPPLFQFLISDCPYRKRKIVRKSRRGKENLHRWAENDEGELVIADVWNGDETIVPRIKLRFFFSHTHAFLFNATSLFGPFLFQLRPVASFRPATPLALSASPSPPSPLSPLTTFAGQMGEEEIRDDGLNNQKETVELASEFTAIEDIDMNQAEDSNAEEEEDDDDDDDDDEDSEEPYTLRFEGDIDPLALTEVDAFGVEPYECLERMENEYEALAAKKRKANLSYNHEGMPPEKKLRQEDFPGANFEELLAEMTYGMRRKRKIKKRGRRKGSKRKVSPEITRKLGDATLLYAHGQYEEAIPILREIIRVSPNLPDSYHTLGLIYNAIGDKMRSVNFYMIAVHLTPKDASLWKLLVTWSLELGNRKQAWYCLDRAIRADPEDVSLRYHRASVHVELRNYQKAAESYEQIWQLRPKNVEALKTAAMMYQRCSQHERIVCILEEYLRKNPKDADLSVVHLLASMHMLGNAHEKALHHIEYARQNYSAGKDLPVELLVQAGICHVHLGNMEKAQAFFGVFTHETVNDYSHLIIEAADSLMIAKHHESALKYYLMLEGNDGVNKGLLYFNIGRCYSFLSSRTQAIDYFYKALHEHEDNIDARLELVSVLLLVDKEDEAISVLSPPSDSESRVDGTSDADGVGVMKPWWTDKNIKLKLCYIYKSKGLTEAFIDAIFPLVRETLFLETIQRKVRPKKKLPKSELHKRAEVLDEHQPDNLFQGFRPIASSSDLSKASRAKKLLRKKAAEREERRAAALAAGVEWHSDESDDDSPVYREPPLPHLLKDEEHHRLIVDLCRALVSVQRYWEALEIITSTLKLAQNTLTTDKQEELRSLGAQIAYNIDGPTNGWDCARYIITQNPYSFAAWNIYYKIMLRSRLDKHNKFLLEKLAKHEDCVPALLIKGHVFTMHSQHQVAARYYLKAYRLMPENALLNLCAGTALINLALGLRLHNKHQCVLQGLAFLYNNLRLSDNSQEALYNLARAYHHVGLISLAATCYEKVLTIHQKRSPNSKAPQ</sequence>
<feature type="compositionally biased region" description="Low complexity" evidence="2">
    <location>
        <begin position="7"/>
        <end position="16"/>
    </location>
</feature>
<dbReference type="SUPFAM" id="SSF48452">
    <property type="entry name" value="TPR-like"/>
    <property type="match status" value="2"/>
</dbReference>
<protein>
    <submittedName>
        <fullName evidence="3">Uncharacterized protein</fullName>
    </submittedName>
</protein>
<evidence type="ECO:0000256" key="1">
    <source>
        <dbReference type="PROSITE-ProRule" id="PRU00339"/>
    </source>
</evidence>
<feature type="repeat" description="TPR" evidence="1">
    <location>
        <begin position="734"/>
        <end position="767"/>
    </location>
</feature>
<dbReference type="EMBL" id="OX465080">
    <property type="protein sequence ID" value="CAI9282061.1"/>
    <property type="molecule type" value="Genomic_DNA"/>
</dbReference>
<dbReference type="GO" id="GO:0006383">
    <property type="term" value="P:transcription by RNA polymerase III"/>
    <property type="evidence" value="ECO:0007669"/>
    <property type="project" value="InterPro"/>
</dbReference>
<dbReference type="InterPro" id="IPR039340">
    <property type="entry name" value="Tfc4/TFIIIC-102/Sfc4"/>
</dbReference>
<evidence type="ECO:0000256" key="2">
    <source>
        <dbReference type="SAM" id="MobiDB-lite"/>
    </source>
</evidence>
<dbReference type="Gene3D" id="1.25.40.10">
    <property type="entry name" value="Tetratricopeptide repeat domain"/>
    <property type="match status" value="4"/>
</dbReference>
<dbReference type="InterPro" id="IPR021109">
    <property type="entry name" value="Peptidase_aspartic_dom_sf"/>
</dbReference>
<dbReference type="SMART" id="SM00028">
    <property type="entry name" value="TPR"/>
    <property type="match status" value="7"/>
</dbReference>
<feature type="region of interest" description="Disordered" evidence="2">
    <location>
        <begin position="1"/>
        <end position="31"/>
    </location>
</feature>
<dbReference type="GO" id="GO:0000127">
    <property type="term" value="C:transcription factor TFIIIC complex"/>
    <property type="evidence" value="ECO:0007669"/>
    <property type="project" value="TreeGrafter"/>
</dbReference>
<reference evidence="3" key="1">
    <citation type="submission" date="2023-04" db="EMBL/GenBank/DDBJ databases">
        <authorList>
            <person name="Vijverberg K."/>
            <person name="Xiong W."/>
            <person name="Schranz E."/>
        </authorList>
    </citation>
    <scope>NUCLEOTIDE SEQUENCE</scope>
</reference>
<evidence type="ECO:0000313" key="3">
    <source>
        <dbReference type="EMBL" id="CAI9282061.1"/>
    </source>
</evidence>
<dbReference type="PANTHER" id="PTHR23082:SF0">
    <property type="entry name" value="GENERAL TRANSCRIPTION FACTOR 3C POLYPEPTIDE 3"/>
    <property type="match status" value="1"/>
</dbReference>
<dbReference type="GO" id="GO:0004190">
    <property type="term" value="F:aspartic-type endopeptidase activity"/>
    <property type="evidence" value="ECO:0007669"/>
    <property type="project" value="InterPro"/>
</dbReference>
<feature type="repeat" description="TPR" evidence="1">
    <location>
        <begin position="666"/>
        <end position="699"/>
    </location>
</feature>
<name>A0AA35YXS9_LACSI</name>
<evidence type="ECO:0000313" key="4">
    <source>
        <dbReference type="Proteomes" id="UP001177003"/>
    </source>
</evidence>
<dbReference type="GO" id="GO:0006508">
    <property type="term" value="P:proteolysis"/>
    <property type="evidence" value="ECO:0007669"/>
    <property type="project" value="InterPro"/>
</dbReference>
<dbReference type="InterPro" id="IPR011990">
    <property type="entry name" value="TPR-like_helical_dom_sf"/>
</dbReference>
<dbReference type="PANTHER" id="PTHR23082">
    <property type="entry name" value="TRANSCRIPTION INITIATION FACTOR IIIC TFIIIC , POLYPEPTIDE 3-RELATED"/>
    <property type="match status" value="1"/>
</dbReference>
<dbReference type="Pfam" id="PF13432">
    <property type="entry name" value="TPR_16"/>
    <property type="match status" value="1"/>
</dbReference>
<organism evidence="3 4">
    <name type="scientific">Lactuca saligna</name>
    <name type="common">Willowleaf lettuce</name>
    <dbReference type="NCBI Taxonomy" id="75948"/>
    <lineage>
        <taxon>Eukaryota</taxon>
        <taxon>Viridiplantae</taxon>
        <taxon>Streptophyta</taxon>
        <taxon>Embryophyta</taxon>
        <taxon>Tracheophyta</taxon>
        <taxon>Spermatophyta</taxon>
        <taxon>Magnoliopsida</taxon>
        <taxon>eudicotyledons</taxon>
        <taxon>Gunneridae</taxon>
        <taxon>Pentapetalae</taxon>
        <taxon>asterids</taxon>
        <taxon>campanulids</taxon>
        <taxon>Asterales</taxon>
        <taxon>Asteraceae</taxon>
        <taxon>Cichorioideae</taxon>
        <taxon>Cichorieae</taxon>
        <taxon>Lactucinae</taxon>
        <taxon>Lactuca</taxon>
    </lineage>
</organism>
<feature type="compositionally biased region" description="Polar residues" evidence="2">
    <location>
        <begin position="246"/>
        <end position="257"/>
    </location>
</feature>
<dbReference type="Gene3D" id="2.40.70.10">
    <property type="entry name" value="Acid Proteases"/>
    <property type="match status" value="1"/>
</dbReference>
<dbReference type="PROSITE" id="PS00141">
    <property type="entry name" value="ASP_PROTEASE"/>
    <property type="match status" value="1"/>
</dbReference>
<dbReference type="Pfam" id="PF08284">
    <property type="entry name" value="RVP_2"/>
    <property type="match status" value="1"/>
</dbReference>
<keyword evidence="4" id="KW-1185">Reference proteome</keyword>
<feature type="region of interest" description="Disordered" evidence="2">
    <location>
        <begin position="492"/>
        <end position="534"/>
    </location>
</feature>
<accession>A0AA35YXS9</accession>
<keyword evidence="1" id="KW-0802">TPR repeat</keyword>
<dbReference type="InterPro" id="IPR001969">
    <property type="entry name" value="Aspartic_peptidase_AS"/>
</dbReference>
<dbReference type="InterPro" id="IPR019734">
    <property type="entry name" value="TPR_rpt"/>
</dbReference>
<dbReference type="CDD" id="cd00303">
    <property type="entry name" value="retropepsin_like"/>
    <property type="match status" value="1"/>
</dbReference>
<dbReference type="Proteomes" id="UP001177003">
    <property type="component" value="Chromosome 4"/>
</dbReference>
<dbReference type="SUPFAM" id="SSF50630">
    <property type="entry name" value="Acid proteases"/>
    <property type="match status" value="1"/>
</dbReference>
<dbReference type="PROSITE" id="PS50005">
    <property type="entry name" value="TPR"/>
    <property type="match status" value="4"/>
</dbReference>
<gene>
    <name evidence="3" type="ORF">LSALG_LOCUS21722</name>
</gene>
<feature type="compositionally biased region" description="Acidic residues" evidence="2">
    <location>
        <begin position="507"/>
        <end position="527"/>
    </location>
</feature>
<feature type="repeat" description="TPR" evidence="1">
    <location>
        <begin position="912"/>
        <end position="945"/>
    </location>
</feature>
<proteinExistence type="predicted"/>
<feature type="region of interest" description="Disordered" evidence="2">
    <location>
        <begin position="240"/>
        <end position="274"/>
    </location>
</feature>
<feature type="repeat" description="TPR" evidence="1">
    <location>
        <begin position="1242"/>
        <end position="1275"/>
    </location>
</feature>
<dbReference type="Pfam" id="PF13181">
    <property type="entry name" value="TPR_8"/>
    <property type="match status" value="1"/>
</dbReference>